<name>A0A4R3LFW1_9BACL</name>
<evidence type="ECO:0000256" key="1">
    <source>
        <dbReference type="ARBA" id="ARBA00022884"/>
    </source>
</evidence>
<protein>
    <submittedName>
        <fullName evidence="5">23S rRNA (Cytidine1920-2'-O)/16S rRNA (Cytidine1409-2'-O)-methyltransferase</fullName>
    </submittedName>
</protein>
<feature type="domain" description="RNA-binding S4" evidence="4">
    <location>
        <begin position="4"/>
        <end position="69"/>
    </location>
</feature>
<keyword evidence="5" id="KW-0489">Methyltransferase</keyword>
<dbReference type="CDD" id="cd00165">
    <property type="entry name" value="S4"/>
    <property type="match status" value="1"/>
</dbReference>
<organism evidence="5 6">
    <name type="scientific">Hazenella coriacea</name>
    <dbReference type="NCBI Taxonomy" id="1179467"/>
    <lineage>
        <taxon>Bacteria</taxon>
        <taxon>Bacillati</taxon>
        <taxon>Bacillota</taxon>
        <taxon>Bacilli</taxon>
        <taxon>Bacillales</taxon>
        <taxon>Thermoactinomycetaceae</taxon>
        <taxon>Hazenella</taxon>
    </lineage>
</organism>
<dbReference type="InterPro" id="IPR002877">
    <property type="entry name" value="RNA_MeTrfase_FtsJ_dom"/>
</dbReference>
<dbReference type="InterPro" id="IPR002942">
    <property type="entry name" value="S4_RNA-bd"/>
</dbReference>
<dbReference type="PROSITE" id="PS50889">
    <property type="entry name" value="S4"/>
    <property type="match status" value="1"/>
</dbReference>
<keyword evidence="5" id="KW-0808">Transferase</keyword>
<dbReference type="InterPro" id="IPR029063">
    <property type="entry name" value="SAM-dependent_MTases_sf"/>
</dbReference>
<sequence>MEKERIDNLLVSKGFFSSRQQAQRSIMAGLVLVNQERIDKPGTKVSVDAKITLKGQLHPYVSRGGLKLEEALRVFPIRVEGRVMLDIGSSTGGFTDCALQQGVKQVYAIDVGYGQLAWKLRQDPRVIVMERTNFRYVSTEQLTGDSPNLATIDVSFISLSHILPNLKRLLLPEGEVVALVKPQFEAGRDQVGKKGIIRDPSIHQRVLESFVQFAQEEGYEVRGLVPSPIQGGEGNIEFLAYLVLHPSQKMASRIDVAEIVKQAHHRFD</sequence>
<dbReference type="Pfam" id="PF01728">
    <property type="entry name" value="FtsJ"/>
    <property type="match status" value="1"/>
</dbReference>
<proteinExistence type="inferred from homology"/>
<dbReference type="SUPFAM" id="SSF53335">
    <property type="entry name" value="S-adenosyl-L-methionine-dependent methyltransferases"/>
    <property type="match status" value="1"/>
</dbReference>
<evidence type="ECO:0000259" key="4">
    <source>
        <dbReference type="SMART" id="SM00363"/>
    </source>
</evidence>
<dbReference type="PIRSF" id="PIRSF005578">
    <property type="entry name" value="TlyA"/>
    <property type="match status" value="1"/>
</dbReference>
<dbReference type="EMBL" id="SMAG01000001">
    <property type="protein sequence ID" value="TCS96376.1"/>
    <property type="molecule type" value="Genomic_DNA"/>
</dbReference>
<dbReference type="Gene3D" id="3.10.290.10">
    <property type="entry name" value="RNA-binding S4 domain"/>
    <property type="match status" value="1"/>
</dbReference>
<dbReference type="GO" id="GO:0008168">
    <property type="term" value="F:methyltransferase activity"/>
    <property type="evidence" value="ECO:0007669"/>
    <property type="project" value="UniProtKB-KW"/>
</dbReference>
<gene>
    <name evidence="5" type="ORF">EDD58_1017</name>
</gene>
<comment type="similarity">
    <text evidence="2">Belongs to the TlyA family.</text>
</comment>
<evidence type="ECO:0000256" key="3">
    <source>
        <dbReference type="PROSITE-ProRule" id="PRU00182"/>
    </source>
</evidence>
<dbReference type="InterPro" id="IPR004538">
    <property type="entry name" value="Hemolysin_A/TlyA"/>
</dbReference>
<reference evidence="5 6" key="1">
    <citation type="submission" date="2019-03" db="EMBL/GenBank/DDBJ databases">
        <title>Genomic Encyclopedia of Type Strains, Phase IV (KMG-IV): sequencing the most valuable type-strain genomes for metagenomic binning, comparative biology and taxonomic classification.</title>
        <authorList>
            <person name="Goeker M."/>
        </authorList>
    </citation>
    <scope>NUCLEOTIDE SEQUENCE [LARGE SCALE GENOMIC DNA]</scope>
    <source>
        <strain evidence="5 6">DSM 45707</strain>
    </source>
</reference>
<keyword evidence="6" id="KW-1185">Reference proteome</keyword>
<keyword evidence="1 3" id="KW-0694">RNA-binding</keyword>
<dbReference type="SUPFAM" id="SSF55174">
    <property type="entry name" value="Alpha-L RNA-binding motif"/>
    <property type="match status" value="1"/>
</dbReference>
<dbReference type="GO" id="GO:0003723">
    <property type="term" value="F:RNA binding"/>
    <property type="evidence" value="ECO:0007669"/>
    <property type="project" value="UniProtKB-KW"/>
</dbReference>
<dbReference type="GO" id="GO:0032259">
    <property type="term" value="P:methylation"/>
    <property type="evidence" value="ECO:0007669"/>
    <property type="project" value="UniProtKB-KW"/>
</dbReference>
<dbReference type="SMART" id="SM00363">
    <property type="entry name" value="S4"/>
    <property type="match status" value="1"/>
</dbReference>
<dbReference type="NCBIfam" id="TIGR00478">
    <property type="entry name" value="tly"/>
    <property type="match status" value="1"/>
</dbReference>
<evidence type="ECO:0000313" key="6">
    <source>
        <dbReference type="Proteomes" id="UP000294937"/>
    </source>
</evidence>
<dbReference type="Proteomes" id="UP000294937">
    <property type="component" value="Unassembled WGS sequence"/>
</dbReference>
<dbReference type="InterPro" id="IPR036986">
    <property type="entry name" value="S4_RNA-bd_sf"/>
</dbReference>
<dbReference type="Pfam" id="PF01479">
    <property type="entry name" value="S4"/>
    <property type="match status" value="1"/>
</dbReference>
<evidence type="ECO:0000256" key="2">
    <source>
        <dbReference type="ARBA" id="ARBA00029460"/>
    </source>
</evidence>
<dbReference type="AlphaFoldDB" id="A0A4R3LFW1"/>
<dbReference type="Gene3D" id="3.40.50.150">
    <property type="entry name" value="Vaccinia Virus protein VP39"/>
    <property type="match status" value="1"/>
</dbReference>
<accession>A0A4R3LFW1</accession>
<dbReference type="InterPro" id="IPR047048">
    <property type="entry name" value="TlyA"/>
</dbReference>
<dbReference type="PANTHER" id="PTHR32319:SF0">
    <property type="entry name" value="BACTERIAL HEMOLYSIN-LIKE PROTEIN"/>
    <property type="match status" value="1"/>
</dbReference>
<dbReference type="PANTHER" id="PTHR32319">
    <property type="entry name" value="BACTERIAL HEMOLYSIN-LIKE PROTEIN"/>
    <property type="match status" value="1"/>
</dbReference>
<evidence type="ECO:0000313" key="5">
    <source>
        <dbReference type="EMBL" id="TCS96376.1"/>
    </source>
</evidence>
<comment type="caution">
    <text evidence="5">The sequence shown here is derived from an EMBL/GenBank/DDBJ whole genome shotgun (WGS) entry which is preliminary data.</text>
</comment>